<dbReference type="EMBL" id="JBBKZU010000012">
    <property type="protein sequence ID" value="MEJ8814360.1"/>
    <property type="molecule type" value="Genomic_DNA"/>
</dbReference>
<accession>A0ABU8VLB1</accession>
<dbReference type="RefSeq" id="WP_340359591.1">
    <property type="nucleotide sequence ID" value="NZ_JBBKZU010000012.1"/>
</dbReference>
<evidence type="ECO:0000313" key="2">
    <source>
        <dbReference type="EMBL" id="MEJ8814360.1"/>
    </source>
</evidence>
<keyword evidence="3" id="KW-1185">Reference proteome</keyword>
<feature type="transmembrane region" description="Helical" evidence="1">
    <location>
        <begin position="47"/>
        <end position="67"/>
    </location>
</feature>
<dbReference type="Pfam" id="PF12966">
    <property type="entry name" value="AtpR"/>
    <property type="match status" value="1"/>
</dbReference>
<keyword evidence="1" id="KW-0812">Transmembrane</keyword>
<sequence>MNEMFASPVATVLVLVLSALAGAALGTLFFGGLWWTARRGAVSSQPALWFFVSLFLRMSIALLGFYAVSDGRWERMLTCLLGFVVARAAVMRLTRPQDCAPASQEAEHAP</sequence>
<dbReference type="Proteomes" id="UP001365846">
    <property type="component" value="Unassembled WGS sequence"/>
</dbReference>
<dbReference type="InterPro" id="IPR017581">
    <property type="entry name" value="AtpR-like"/>
</dbReference>
<feature type="transmembrane region" description="Helical" evidence="1">
    <location>
        <begin position="12"/>
        <end position="35"/>
    </location>
</feature>
<name>A0ABU8VLB1_9BURK</name>
<keyword evidence="1" id="KW-1133">Transmembrane helix</keyword>
<evidence type="ECO:0000313" key="3">
    <source>
        <dbReference type="Proteomes" id="UP001365846"/>
    </source>
</evidence>
<organism evidence="2 3">
    <name type="scientific">Variovorax ureilyticus</name>
    <dbReference type="NCBI Taxonomy" id="1836198"/>
    <lineage>
        <taxon>Bacteria</taxon>
        <taxon>Pseudomonadati</taxon>
        <taxon>Pseudomonadota</taxon>
        <taxon>Betaproteobacteria</taxon>
        <taxon>Burkholderiales</taxon>
        <taxon>Comamonadaceae</taxon>
        <taxon>Variovorax</taxon>
    </lineage>
</organism>
<reference evidence="2 3" key="1">
    <citation type="submission" date="2024-03" db="EMBL/GenBank/DDBJ databases">
        <title>Novel species of the genus Variovorax.</title>
        <authorList>
            <person name="Liu Q."/>
            <person name="Xin Y.-H."/>
        </authorList>
    </citation>
    <scope>NUCLEOTIDE SEQUENCE [LARGE SCALE GENOMIC DNA]</scope>
    <source>
        <strain evidence="2 3">KACC 18899</strain>
    </source>
</reference>
<proteinExistence type="predicted"/>
<dbReference type="NCBIfam" id="TIGR03165">
    <property type="entry name" value="F1F0_chp_2"/>
    <property type="match status" value="1"/>
</dbReference>
<evidence type="ECO:0000256" key="1">
    <source>
        <dbReference type="SAM" id="Phobius"/>
    </source>
</evidence>
<gene>
    <name evidence="2" type="ORF">WKW77_24995</name>
</gene>
<protein>
    <submittedName>
        <fullName evidence="2">ATP synthase subunit I</fullName>
    </submittedName>
</protein>
<comment type="caution">
    <text evidence="2">The sequence shown here is derived from an EMBL/GenBank/DDBJ whole genome shotgun (WGS) entry which is preliminary data.</text>
</comment>
<keyword evidence="1" id="KW-0472">Membrane</keyword>